<dbReference type="AlphaFoldDB" id="A0A9W6VTJ9"/>
<dbReference type="Proteomes" id="UP001165135">
    <property type="component" value="Unassembled WGS sequence"/>
</dbReference>
<name>A0A9W6VTJ9_9ACTN</name>
<comment type="caution">
    <text evidence="2">The sequence shown here is derived from an EMBL/GenBank/DDBJ whole genome shotgun (WGS) entry which is preliminary data.</text>
</comment>
<sequence>MAQWSVERSDTGPGKTPRGVGEADEGRVRATVVDERLETVRVEPRLLRSSREELSRLLIEAVNAALEDFRARRFDGEAPDFDLREIIADLQKANEQFRRDMSQRMEFAADVVTELRQAGVRVADLPTLNVDDMVDEVTGLLRTVDEARHLGDEDLTGTGEAPRASVRAVCVPVGRLKSLVLDARATRGTVELERDVVTAVNAALDDLDARTRDRRAESDVDPEAVKKQLGQLRERNMARLESYFRALSDVINGIEPER</sequence>
<dbReference type="RefSeq" id="WP_285580524.1">
    <property type="nucleotide sequence ID" value="NZ_BSTJ01000008.1"/>
</dbReference>
<proteinExistence type="predicted"/>
<evidence type="ECO:0000313" key="4">
    <source>
        <dbReference type="Proteomes" id="UP001165074"/>
    </source>
</evidence>
<dbReference type="EMBL" id="BSTK01000014">
    <property type="protein sequence ID" value="GLY89945.1"/>
    <property type="molecule type" value="Genomic_DNA"/>
</dbReference>
<accession>A0A9W6VTJ9</accession>
<reference evidence="2" key="1">
    <citation type="submission" date="2023-03" db="EMBL/GenBank/DDBJ databases">
        <title>Actinoallomurus iriomotensis NBRC 103681.</title>
        <authorList>
            <person name="Ichikawa N."/>
            <person name="Sato H."/>
            <person name="Tonouchi N."/>
        </authorList>
    </citation>
    <scope>NUCLEOTIDE SEQUENCE</scope>
    <source>
        <strain evidence="2">NBRC 103681</strain>
    </source>
</reference>
<organism evidence="2 5">
    <name type="scientific">Actinoallomurus iriomotensis</name>
    <dbReference type="NCBI Taxonomy" id="478107"/>
    <lineage>
        <taxon>Bacteria</taxon>
        <taxon>Bacillati</taxon>
        <taxon>Actinomycetota</taxon>
        <taxon>Actinomycetes</taxon>
        <taxon>Streptosporangiales</taxon>
        <taxon>Thermomonosporaceae</taxon>
        <taxon>Actinoallomurus</taxon>
    </lineage>
</organism>
<dbReference type="Gene3D" id="3.30.1310.10">
    <property type="entry name" value="Nucleoid-associated protein YbaB-like domain"/>
    <property type="match status" value="1"/>
</dbReference>
<reference evidence="3" key="2">
    <citation type="submission" date="2023-03" db="EMBL/GenBank/DDBJ databases">
        <title>Actinoallomurus iriomotensis NBRC 103684.</title>
        <authorList>
            <person name="Ichikawa N."/>
            <person name="Sato H."/>
            <person name="Tonouchi N."/>
        </authorList>
    </citation>
    <scope>NUCLEOTIDE SEQUENCE</scope>
    <source>
        <strain evidence="3">NBRC 103684</strain>
    </source>
</reference>
<gene>
    <name evidence="2" type="ORF">Airi01_059880</name>
    <name evidence="3" type="ORF">Airi02_078740</name>
</gene>
<keyword evidence="4" id="KW-1185">Reference proteome</keyword>
<dbReference type="InterPro" id="IPR036894">
    <property type="entry name" value="YbaB-like_sf"/>
</dbReference>
<feature type="region of interest" description="Disordered" evidence="1">
    <location>
        <begin position="1"/>
        <end position="27"/>
    </location>
</feature>
<evidence type="ECO:0000313" key="3">
    <source>
        <dbReference type="EMBL" id="GLY89945.1"/>
    </source>
</evidence>
<evidence type="ECO:0000313" key="5">
    <source>
        <dbReference type="Proteomes" id="UP001165135"/>
    </source>
</evidence>
<dbReference type="EMBL" id="BSTJ01000008">
    <property type="protein sequence ID" value="GLY77721.1"/>
    <property type="molecule type" value="Genomic_DNA"/>
</dbReference>
<dbReference type="Proteomes" id="UP001165074">
    <property type="component" value="Unassembled WGS sequence"/>
</dbReference>
<protein>
    <submittedName>
        <fullName evidence="2">Uncharacterized protein</fullName>
    </submittedName>
</protein>
<evidence type="ECO:0000256" key="1">
    <source>
        <dbReference type="SAM" id="MobiDB-lite"/>
    </source>
</evidence>
<evidence type="ECO:0000313" key="2">
    <source>
        <dbReference type="EMBL" id="GLY77721.1"/>
    </source>
</evidence>